<dbReference type="Pfam" id="PF00497">
    <property type="entry name" value="SBP_bac_3"/>
    <property type="match status" value="1"/>
</dbReference>
<dbReference type="InterPro" id="IPR001638">
    <property type="entry name" value="Solute-binding_3/MltF_N"/>
</dbReference>
<evidence type="ECO:0000256" key="1">
    <source>
        <dbReference type="ARBA" id="ARBA00022729"/>
    </source>
</evidence>
<dbReference type="EMBL" id="WFLM01000008">
    <property type="protein sequence ID" value="KAB8036091.1"/>
    <property type="molecule type" value="Genomic_DNA"/>
</dbReference>
<comment type="caution">
    <text evidence="3">The sequence shown here is derived from an EMBL/GenBank/DDBJ whole genome shotgun (WGS) entry which is preliminary data.</text>
</comment>
<dbReference type="PANTHER" id="PTHR35936">
    <property type="entry name" value="MEMBRANE-BOUND LYTIC MUREIN TRANSGLYCOSYLASE F"/>
    <property type="match status" value="1"/>
</dbReference>
<organism evidence="3 4">
    <name type="scientific">Silvanigrella paludirubra</name>
    <dbReference type="NCBI Taxonomy" id="2499159"/>
    <lineage>
        <taxon>Bacteria</taxon>
        <taxon>Pseudomonadati</taxon>
        <taxon>Bdellovibrionota</taxon>
        <taxon>Oligoflexia</taxon>
        <taxon>Silvanigrellales</taxon>
        <taxon>Silvanigrellaceae</taxon>
        <taxon>Silvanigrella</taxon>
    </lineage>
</organism>
<dbReference type="RefSeq" id="WP_153421781.1">
    <property type="nucleotide sequence ID" value="NZ_WFLM01000008.1"/>
</dbReference>
<feature type="domain" description="Solute-binding protein family 3/N-terminal" evidence="2">
    <location>
        <begin position="32"/>
        <end position="209"/>
    </location>
</feature>
<evidence type="ECO:0000313" key="4">
    <source>
        <dbReference type="Proteomes" id="UP000437748"/>
    </source>
</evidence>
<keyword evidence="1" id="KW-0732">Signal</keyword>
<dbReference type="Gene3D" id="3.40.190.10">
    <property type="entry name" value="Periplasmic binding protein-like II"/>
    <property type="match status" value="2"/>
</dbReference>
<dbReference type="SUPFAM" id="SSF53850">
    <property type="entry name" value="Periplasmic binding protein-like II"/>
    <property type="match status" value="1"/>
</dbReference>
<proteinExistence type="predicted"/>
<dbReference type="AlphaFoldDB" id="A0A6N6VTY5"/>
<reference evidence="3 4" key="1">
    <citation type="submission" date="2019-10" db="EMBL/GenBank/DDBJ databases">
        <title>New species of Slilvanegrellaceae.</title>
        <authorList>
            <person name="Pitt A."/>
            <person name="Hahn M.W."/>
        </authorList>
    </citation>
    <scope>NUCLEOTIDE SEQUENCE [LARGE SCALE GENOMIC DNA]</scope>
    <source>
        <strain evidence="3 4">SP-Ram-0.45-NSY-1</strain>
    </source>
</reference>
<accession>A0A6N6VTY5</accession>
<evidence type="ECO:0000259" key="2">
    <source>
        <dbReference type="Pfam" id="PF00497"/>
    </source>
</evidence>
<dbReference type="Proteomes" id="UP000437748">
    <property type="component" value="Unassembled WGS sequence"/>
</dbReference>
<sequence length="259" mass="30919">MSKVILLIFLQIILIHKSFSLEDEKIYLYVQERPPYFIFDKNNEMPIDGITYKIVNNIFKSANILYEYNKIPLVRVIPAIKENKFKICYPNALKNKEREDISYFTKPFYKDKKSIIIIKKNNQKFKEYKNFVEILKDNNIILLLKLGYSYGDFIKKQIFLIKKYNNSLIENHLPQGIVLSTKDHEKMLFEIKDNIADYMILGKNEAEYFFEKDPVLKNYLEMKELKDLPDGEKRYLMCSKKVGAELIKKIDSEIMKIYK</sequence>
<protein>
    <submittedName>
        <fullName evidence="3">Transporter substrate-binding domain-containing protein</fullName>
    </submittedName>
</protein>
<gene>
    <name evidence="3" type="ORF">GCL60_16135</name>
</gene>
<name>A0A6N6VTY5_9BACT</name>
<dbReference type="OrthoDB" id="5456414at2"/>
<keyword evidence="4" id="KW-1185">Reference proteome</keyword>
<evidence type="ECO:0000313" key="3">
    <source>
        <dbReference type="EMBL" id="KAB8036091.1"/>
    </source>
</evidence>